<gene>
    <name evidence="1" type="primary">39</name>
    <name evidence="1" type="ORF">HVTV1_39</name>
</gene>
<dbReference type="GeneID" id="14477280"/>
<accession>L7TGT6</accession>
<keyword evidence="2" id="KW-1185">Reference proteome</keyword>
<reference evidence="1 2" key="1">
    <citation type="journal article" date="2013" name="J. Virol.">
        <title>Insights into head-tailed viruses infecting extremely halophilic archaea.</title>
        <authorList>
            <person name="Pietila M.K."/>
            <person name="Laurinmaki P."/>
            <person name="Russell D.A."/>
            <person name="Ko C.C."/>
            <person name="Jacobs-Sera D."/>
            <person name="Butcher S.J."/>
            <person name="Bamford D.H."/>
            <person name="Hendrix R.W."/>
        </authorList>
    </citation>
    <scope>NUCLEOTIDE SEQUENCE [LARGE SCALE GENOMIC DNA]</scope>
</reference>
<name>L7TGT6_9CAUD</name>
<dbReference type="OrthoDB" id="9668at10239"/>
<protein>
    <submittedName>
        <fullName evidence="1">Uncharacterized protein</fullName>
    </submittedName>
</protein>
<evidence type="ECO:0000313" key="1">
    <source>
        <dbReference type="EMBL" id="AGC34409.1"/>
    </source>
</evidence>
<dbReference type="RefSeq" id="YP_007378945.1">
    <property type="nucleotide sequence ID" value="NC_020158.1"/>
</dbReference>
<dbReference type="EMBL" id="KC117377">
    <property type="protein sequence ID" value="AGC34409.1"/>
    <property type="molecule type" value="Genomic_DNA"/>
</dbReference>
<sequence length="246" mass="28708">MSDRQLGREDVHNFLLPYRSRVYDPFELMAKIRSSFEGWEENGQDKLILTFKLKDVVDDEREVYGVSEEIMNMLGAWRSPMSGKNWWVNPTNPDARSYSDIAVTCPNCGASFGGTQHKNSHQKHCSPSVNRQVRSELRDKRLDWLNDAAYYCLDIERASRRLGLKPQTVRDMVWEEDDFSYENRKREGRKTLATTWHIAREWGTDHHILAEATGFSESTVHSYISRYSQVKDDIPRDPTSNRASRR</sequence>
<organism evidence="1 2">
    <name type="scientific">Haloarcula vallismortis tailed virus 1</name>
    <dbReference type="NCBI Taxonomy" id="1262528"/>
    <lineage>
        <taxon>Viruses</taxon>
        <taxon>Duplodnaviria</taxon>
        <taxon>Heunggongvirae</taxon>
        <taxon>Uroviricota</taxon>
        <taxon>Caudoviricetes</taxon>
        <taxon>Thumleimavirales</taxon>
        <taxon>Druskaviridae</taxon>
        <taxon>Tredecimvirus</taxon>
        <taxon>Tredecimvirus thailandense</taxon>
        <taxon>Tredecimvirus HVTV1</taxon>
    </lineage>
</organism>
<dbReference type="Proteomes" id="UP000011137">
    <property type="component" value="Segment"/>
</dbReference>
<proteinExistence type="predicted"/>
<dbReference type="KEGG" id="vg:14477280"/>
<evidence type="ECO:0000313" key="2">
    <source>
        <dbReference type="Proteomes" id="UP000011137"/>
    </source>
</evidence>